<reference evidence="10" key="1">
    <citation type="submission" date="2020-08" db="EMBL/GenBank/DDBJ databases">
        <title>Genome public.</title>
        <authorList>
            <person name="Liu C."/>
            <person name="Sun Q."/>
        </authorList>
    </citation>
    <scope>NUCLEOTIDE SEQUENCE</scope>
    <source>
        <strain evidence="10">NSJ-24</strain>
    </source>
</reference>
<dbReference type="NCBIfam" id="TIGR00633">
    <property type="entry name" value="xth"/>
    <property type="match status" value="1"/>
</dbReference>
<keyword evidence="11" id="KW-1185">Reference proteome</keyword>
<dbReference type="FunFam" id="3.60.10.10:FF:000034">
    <property type="entry name" value="Exodeoxyribonuclease III"/>
    <property type="match status" value="1"/>
</dbReference>
<feature type="site" description="Important for catalytic activity" evidence="8">
    <location>
        <position position="216"/>
    </location>
</feature>
<feature type="active site" evidence="6">
    <location>
        <position position="105"/>
    </location>
</feature>
<gene>
    <name evidence="10" type="primary">xth</name>
    <name evidence="10" type="ORF">H8692_07600</name>
</gene>
<feature type="binding site" evidence="7">
    <location>
        <position position="35"/>
    </location>
    <ligand>
        <name>Mg(2+)</name>
        <dbReference type="ChEBI" id="CHEBI:18420"/>
        <label>1</label>
    </ligand>
</feature>
<dbReference type="PROSITE" id="PS51435">
    <property type="entry name" value="AP_NUCLEASE_F1_4"/>
    <property type="match status" value="1"/>
</dbReference>
<dbReference type="GO" id="GO:0008311">
    <property type="term" value="F:double-stranded DNA 3'-5' DNA exonuclease activity"/>
    <property type="evidence" value="ECO:0007669"/>
    <property type="project" value="UniProtKB-EC"/>
</dbReference>
<dbReference type="InterPro" id="IPR020847">
    <property type="entry name" value="AP_endonuclease_F1_BS"/>
</dbReference>
<feature type="active site" description="Proton acceptor" evidence="6">
    <location>
        <position position="242"/>
    </location>
</feature>
<evidence type="ECO:0000256" key="1">
    <source>
        <dbReference type="ARBA" id="ARBA00001936"/>
    </source>
</evidence>
<dbReference type="PANTHER" id="PTHR22748:SF6">
    <property type="entry name" value="DNA-(APURINIC OR APYRIMIDINIC SITE) ENDONUCLEASE"/>
    <property type="match status" value="1"/>
</dbReference>
<keyword evidence="4 10" id="KW-0378">Hydrolase</keyword>
<evidence type="ECO:0000313" key="10">
    <source>
        <dbReference type="EMBL" id="MBC8568617.1"/>
    </source>
</evidence>
<evidence type="ECO:0000256" key="4">
    <source>
        <dbReference type="ARBA" id="ARBA00022801"/>
    </source>
</evidence>
<name>A0A926EB94_9FIRM</name>
<evidence type="ECO:0000256" key="2">
    <source>
        <dbReference type="ARBA" id="ARBA00007092"/>
    </source>
</evidence>
<comment type="cofactor">
    <cofactor evidence="7">
        <name>Mg(2+)</name>
        <dbReference type="ChEBI" id="CHEBI:18420"/>
    </cofactor>
    <cofactor evidence="7">
        <name>Mn(2+)</name>
        <dbReference type="ChEBI" id="CHEBI:29035"/>
    </cofactor>
    <text evidence="7">Probably binds two magnesium or manganese ions per subunit.</text>
</comment>
<evidence type="ECO:0000313" key="11">
    <source>
        <dbReference type="Proteomes" id="UP000610862"/>
    </source>
</evidence>
<keyword evidence="3 7" id="KW-0479">Metal-binding</keyword>
<dbReference type="GO" id="GO:0003677">
    <property type="term" value="F:DNA binding"/>
    <property type="evidence" value="ECO:0007669"/>
    <property type="project" value="InterPro"/>
</dbReference>
<dbReference type="InterPro" id="IPR020848">
    <property type="entry name" value="AP_endonuclease_F1_CS"/>
</dbReference>
<dbReference type="PANTHER" id="PTHR22748">
    <property type="entry name" value="AP ENDONUCLEASE"/>
    <property type="match status" value="1"/>
</dbReference>
<protein>
    <submittedName>
        <fullName evidence="10">Exodeoxyribonuclease III</fullName>
        <ecNumber evidence="10">3.1.11.2</ecNumber>
    </submittedName>
</protein>
<dbReference type="NCBIfam" id="TIGR00195">
    <property type="entry name" value="exoDNase_III"/>
    <property type="match status" value="1"/>
</dbReference>
<feature type="binding site" evidence="7">
    <location>
        <position position="7"/>
    </location>
    <ligand>
        <name>Mg(2+)</name>
        <dbReference type="ChEBI" id="CHEBI:18420"/>
        <label>1</label>
    </ligand>
</feature>
<keyword evidence="5 7" id="KW-0460">Magnesium</keyword>
<feature type="site" description="Interaction with DNA substrate" evidence="8">
    <location>
        <position position="242"/>
    </location>
</feature>
<evidence type="ECO:0000256" key="8">
    <source>
        <dbReference type="PIRSR" id="PIRSR604808-3"/>
    </source>
</evidence>
<dbReference type="GO" id="GO:0006284">
    <property type="term" value="P:base-excision repair"/>
    <property type="evidence" value="ECO:0007669"/>
    <property type="project" value="TreeGrafter"/>
</dbReference>
<evidence type="ECO:0000256" key="5">
    <source>
        <dbReference type="ARBA" id="ARBA00022842"/>
    </source>
</evidence>
<dbReference type="RefSeq" id="WP_177267983.1">
    <property type="nucleotide sequence ID" value="NZ_JACRTA010000002.1"/>
</dbReference>
<feature type="binding site" evidence="7">
    <location>
        <position position="242"/>
    </location>
    <ligand>
        <name>Mg(2+)</name>
        <dbReference type="ChEBI" id="CHEBI:18420"/>
        <label>1</label>
    </ligand>
</feature>
<comment type="cofactor">
    <cofactor evidence="1">
        <name>Mn(2+)</name>
        <dbReference type="ChEBI" id="CHEBI:29035"/>
    </cofactor>
</comment>
<feature type="binding site" evidence="7">
    <location>
        <position position="144"/>
    </location>
    <ligand>
        <name>Mg(2+)</name>
        <dbReference type="ChEBI" id="CHEBI:18420"/>
        <label>1</label>
    </ligand>
</feature>
<accession>A0A926EB94</accession>
<dbReference type="EC" id="3.1.11.2" evidence="10"/>
<dbReference type="GO" id="GO:0046872">
    <property type="term" value="F:metal ion binding"/>
    <property type="evidence" value="ECO:0007669"/>
    <property type="project" value="UniProtKB-KW"/>
</dbReference>
<evidence type="ECO:0000256" key="3">
    <source>
        <dbReference type="ARBA" id="ARBA00022723"/>
    </source>
</evidence>
<feature type="active site" description="Proton donor/acceptor" evidence="6">
    <location>
        <position position="144"/>
    </location>
</feature>
<evidence type="ECO:0000256" key="7">
    <source>
        <dbReference type="PIRSR" id="PIRSR604808-2"/>
    </source>
</evidence>
<dbReference type="InterPro" id="IPR036691">
    <property type="entry name" value="Endo/exonu/phosph_ase_sf"/>
</dbReference>
<comment type="similarity">
    <text evidence="2">Belongs to the DNA repair enzymes AP/ExoA family.</text>
</comment>
<feature type="domain" description="Endonuclease/exonuclease/phosphatase" evidence="9">
    <location>
        <begin position="4"/>
        <end position="242"/>
    </location>
</feature>
<feature type="binding site" evidence="7">
    <location>
        <position position="241"/>
    </location>
    <ligand>
        <name>Mg(2+)</name>
        <dbReference type="ChEBI" id="CHEBI:18420"/>
        <label>1</label>
    </ligand>
</feature>
<organism evidence="10 11">
    <name type="scientific">Lentihominibacter hominis</name>
    <dbReference type="NCBI Taxonomy" id="2763645"/>
    <lineage>
        <taxon>Bacteria</taxon>
        <taxon>Bacillati</taxon>
        <taxon>Bacillota</taxon>
        <taxon>Clostridia</taxon>
        <taxon>Peptostreptococcales</taxon>
        <taxon>Anaerovoracaceae</taxon>
        <taxon>Lentihominibacter</taxon>
    </lineage>
</organism>
<dbReference type="EMBL" id="JACRTA010000002">
    <property type="protein sequence ID" value="MBC8568617.1"/>
    <property type="molecule type" value="Genomic_DNA"/>
</dbReference>
<dbReference type="CDD" id="cd09087">
    <property type="entry name" value="Ape1-like_AP-endo"/>
    <property type="match status" value="1"/>
</dbReference>
<dbReference type="SUPFAM" id="SSF56219">
    <property type="entry name" value="DNase I-like"/>
    <property type="match status" value="1"/>
</dbReference>
<comment type="caution">
    <text evidence="10">The sequence shown here is derived from an EMBL/GenBank/DDBJ whole genome shotgun (WGS) entry which is preliminary data.</text>
</comment>
<dbReference type="PROSITE" id="PS00728">
    <property type="entry name" value="AP_NUCLEASE_F1_3"/>
    <property type="match status" value="1"/>
</dbReference>
<dbReference type="PROSITE" id="PS00726">
    <property type="entry name" value="AP_NUCLEASE_F1_1"/>
    <property type="match status" value="1"/>
</dbReference>
<sequence>MKLISWNVNGIRAVMGKGFLEFAHNQDADILCVQETKMQEGQAEVPLKNYHQYWCSAERKGYSGTAVFSKEEPISVSYGIGIDEHDREGRVITAEYDGFYLVNVYVPNSQDGLKRLDYRMKWEDDFLAYLKKLEEFKPVIACGDFNVAHKEIDLKNPKTNRKNAGFSDEERGKMTQLQEAGFTDTFRYFYPDKEGIYSWWSYRFNARKNNAGWRIDYFLTSKSLDDKLKKAEILTDVYGSDHCPVLLEIEI</sequence>
<dbReference type="Pfam" id="PF03372">
    <property type="entry name" value="Exo_endo_phos"/>
    <property type="match status" value="1"/>
</dbReference>
<evidence type="ECO:0000256" key="6">
    <source>
        <dbReference type="PIRSR" id="PIRSR604808-1"/>
    </source>
</evidence>
<dbReference type="AlphaFoldDB" id="A0A926EB94"/>
<keyword evidence="7" id="KW-0464">Manganese</keyword>
<feature type="site" description="Transition state stabilizer" evidence="8">
    <location>
        <position position="146"/>
    </location>
</feature>
<evidence type="ECO:0000259" key="9">
    <source>
        <dbReference type="Pfam" id="PF03372"/>
    </source>
</evidence>
<dbReference type="GO" id="GO:0003906">
    <property type="term" value="F:DNA-(apurinic or apyrimidinic site) endonuclease activity"/>
    <property type="evidence" value="ECO:0007669"/>
    <property type="project" value="TreeGrafter"/>
</dbReference>
<dbReference type="InterPro" id="IPR004808">
    <property type="entry name" value="AP_endonuc_1"/>
</dbReference>
<dbReference type="InterPro" id="IPR005135">
    <property type="entry name" value="Endo/exonuclease/phosphatase"/>
</dbReference>
<dbReference type="GO" id="GO:0008081">
    <property type="term" value="F:phosphoric diester hydrolase activity"/>
    <property type="evidence" value="ECO:0007669"/>
    <property type="project" value="TreeGrafter"/>
</dbReference>
<feature type="binding site" evidence="7">
    <location>
        <position position="146"/>
    </location>
    <ligand>
        <name>Mg(2+)</name>
        <dbReference type="ChEBI" id="CHEBI:18420"/>
        <label>1</label>
    </ligand>
</feature>
<dbReference type="Gene3D" id="3.60.10.10">
    <property type="entry name" value="Endonuclease/exonuclease/phosphatase"/>
    <property type="match status" value="1"/>
</dbReference>
<dbReference type="Proteomes" id="UP000610862">
    <property type="component" value="Unassembled WGS sequence"/>
</dbReference>
<proteinExistence type="inferred from homology"/>